<feature type="transmembrane region" description="Helical" evidence="6">
    <location>
        <begin position="219"/>
        <end position="240"/>
    </location>
</feature>
<feature type="transmembrane region" description="Helical" evidence="6">
    <location>
        <begin position="134"/>
        <end position="155"/>
    </location>
</feature>
<evidence type="ECO:0000256" key="1">
    <source>
        <dbReference type="ARBA" id="ARBA00004141"/>
    </source>
</evidence>
<evidence type="ECO:0000256" key="5">
    <source>
        <dbReference type="ARBA" id="ARBA00023136"/>
    </source>
</evidence>
<comment type="caution">
    <text evidence="8">The sequence shown here is derived from an EMBL/GenBank/DDBJ whole genome shotgun (WGS) entry which is preliminary data.</text>
</comment>
<dbReference type="EMBL" id="BSPL01000010">
    <property type="protein sequence ID" value="GLS69043.1"/>
    <property type="molecule type" value="Genomic_DNA"/>
</dbReference>
<sequence length="313" mass="33232">MPRDKPPNTFLCLVLLSTFLQGSSFVATKAVLRDVQPLWLATLRFFVAALSLVPVLLPRLLHPNRRSGSRMPWLHLALIGLLQTTGVMAFLTIGLTSSTAPMAAILMASNPLLVALLAGVLLDEPVRRQGWAGLALSFVGVVLCIGVEMVFTGAIGRGEVLVMLGSTCWALATIVSQRFNLSIDAWVLAFWQMVFGTAGLALVALIRGDAFSLPASPTAWLWFLWLAIPASTGAMGLWFAALRRGGAVRTSGFLFLCPLFAAVIAFVLHGERVSWHQSLGGLLIAAGIGLVTTARASAAPASGTSASSLRVER</sequence>
<protein>
    <recommendedName>
        <fullName evidence="7">EamA domain-containing protein</fullName>
    </recommendedName>
</protein>
<feature type="domain" description="EamA" evidence="7">
    <location>
        <begin position="157"/>
        <end position="292"/>
    </location>
</feature>
<evidence type="ECO:0000313" key="9">
    <source>
        <dbReference type="Proteomes" id="UP001157440"/>
    </source>
</evidence>
<feature type="transmembrane region" description="Helical" evidence="6">
    <location>
        <begin position="38"/>
        <end position="61"/>
    </location>
</feature>
<evidence type="ECO:0000259" key="7">
    <source>
        <dbReference type="Pfam" id="PF00892"/>
    </source>
</evidence>
<feature type="domain" description="EamA" evidence="7">
    <location>
        <begin position="11"/>
        <end position="144"/>
    </location>
</feature>
<dbReference type="InterPro" id="IPR050638">
    <property type="entry name" value="AA-Vitamin_Transporters"/>
</dbReference>
<dbReference type="InterPro" id="IPR000620">
    <property type="entry name" value="EamA_dom"/>
</dbReference>
<evidence type="ECO:0000256" key="6">
    <source>
        <dbReference type="SAM" id="Phobius"/>
    </source>
</evidence>
<feature type="transmembrane region" description="Helical" evidence="6">
    <location>
        <begin position="252"/>
        <end position="269"/>
    </location>
</feature>
<dbReference type="PANTHER" id="PTHR32322">
    <property type="entry name" value="INNER MEMBRANE TRANSPORTER"/>
    <property type="match status" value="1"/>
</dbReference>
<dbReference type="SUPFAM" id="SSF103481">
    <property type="entry name" value="Multidrug resistance efflux transporter EmrE"/>
    <property type="match status" value="2"/>
</dbReference>
<evidence type="ECO:0000256" key="4">
    <source>
        <dbReference type="ARBA" id="ARBA00022989"/>
    </source>
</evidence>
<dbReference type="Proteomes" id="UP001157440">
    <property type="component" value="Unassembled WGS sequence"/>
</dbReference>
<feature type="transmembrane region" description="Helical" evidence="6">
    <location>
        <begin position="275"/>
        <end position="294"/>
    </location>
</feature>
<organism evidence="8 9">
    <name type="scientific">Methylobacterium tardum</name>
    <dbReference type="NCBI Taxonomy" id="374432"/>
    <lineage>
        <taxon>Bacteria</taxon>
        <taxon>Pseudomonadati</taxon>
        <taxon>Pseudomonadota</taxon>
        <taxon>Alphaproteobacteria</taxon>
        <taxon>Hyphomicrobiales</taxon>
        <taxon>Methylobacteriaceae</taxon>
        <taxon>Methylobacterium</taxon>
    </lineage>
</organism>
<evidence type="ECO:0000256" key="2">
    <source>
        <dbReference type="ARBA" id="ARBA00007362"/>
    </source>
</evidence>
<dbReference type="InterPro" id="IPR037185">
    <property type="entry name" value="EmrE-like"/>
</dbReference>
<keyword evidence="3 6" id="KW-0812">Transmembrane</keyword>
<dbReference type="PANTHER" id="PTHR32322:SF2">
    <property type="entry name" value="EAMA DOMAIN-CONTAINING PROTEIN"/>
    <property type="match status" value="1"/>
</dbReference>
<dbReference type="Pfam" id="PF00892">
    <property type="entry name" value="EamA"/>
    <property type="match status" value="2"/>
</dbReference>
<comment type="subcellular location">
    <subcellularLocation>
        <location evidence="1">Membrane</location>
        <topology evidence="1">Multi-pass membrane protein</topology>
    </subcellularLocation>
</comment>
<accession>A0AA37WSA3</accession>
<feature type="transmembrane region" description="Helical" evidence="6">
    <location>
        <begin position="186"/>
        <end position="207"/>
    </location>
</feature>
<evidence type="ECO:0000313" key="8">
    <source>
        <dbReference type="EMBL" id="GLS69043.1"/>
    </source>
</evidence>
<reference evidence="9" key="1">
    <citation type="journal article" date="2019" name="Int. J. Syst. Evol. Microbiol.">
        <title>The Global Catalogue of Microorganisms (GCM) 10K type strain sequencing project: providing services to taxonomists for standard genome sequencing and annotation.</title>
        <authorList>
            <consortium name="The Broad Institute Genomics Platform"/>
            <consortium name="The Broad Institute Genome Sequencing Center for Infectious Disease"/>
            <person name="Wu L."/>
            <person name="Ma J."/>
        </authorList>
    </citation>
    <scope>NUCLEOTIDE SEQUENCE [LARGE SCALE GENOMIC DNA]</scope>
    <source>
        <strain evidence="9">NBRC 103632</strain>
    </source>
</reference>
<feature type="transmembrane region" description="Helical" evidence="6">
    <location>
        <begin position="161"/>
        <end position="179"/>
    </location>
</feature>
<keyword evidence="4 6" id="KW-1133">Transmembrane helix</keyword>
<gene>
    <name evidence="8" type="ORF">GCM10007890_10550</name>
</gene>
<dbReference type="AlphaFoldDB" id="A0AA37WSA3"/>
<evidence type="ECO:0000256" key="3">
    <source>
        <dbReference type="ARBA" id="ARBA00022692"/>
    </source>
</evidence>
<dbReference type="RefSeq" id="WP_238199020.1">
    <property type="nucleotide sequence ID" value="NZ_BPQZ01000030.1"/>
</dbReference>
<feature type="transmembrane region" description="Helical" evidence="6">
    <location>
        <begin position="102"/>
        <end position="122"/>
    </location>
</feature>
<feature type="transmembrane region" description="Helical" evidence="6">
    <location>
        <begin position="73"/>
        <end position="96"/>
    </location>
</feature>
<keyword evidence="9" id="KW-1185">Reference proteome</keyword>
<proteinExistence type="inferred from homology"/>
<keyword evidence="5 6" id="KW-0472">Membrane</keyword>
<comment type="similarity">
    <text evidence="2">Belongs to the EamA transporter family.</text>
</comment>
<dbReference type="GO" id="GO:0016020">
    <property type="term" value="C:membrane"/>
    <property type="evidence" value="ECO:0007669"/>
    <property type="project" value="UniProtKB-SubCell"/>
</dbReference>
<name>A0AA37WSA3_9HYPH</name>